<dbReference type="Pfam" id="PF13445">
    <property type="entry name" value="zf-RING_UBOX"/>
    <property type="match status" value="1"/>
</dbReference>
<dbReference type="PROSITE" id="PS50089">
    <property type="entry name" value="ZF_RING_2"/>
    <property type="match status" value="2"/>
</dbReference>
<dbReference type="PROSITE" id="PS50135">
    <property type="entry name" value="ZF_ZZ_2"/>
    <property type="match status" value="1"/>
</dbReference>
<dbReference type="PANTHER" id="PTHR15898">
    <property type="entry name" value="BIFUNCTIONAL APOPTOSIS REGULATOR"/>
    <property type="match status" value="1"/>
</dbReference>
<dbReference type="PANTHER" id="PTHR15898:SF13">
    <property type="entry name" value="BIFUNCTIONAL APOPTOSIS REGULATOR"/>
    <property type="match status" value="1"/>
</dbReference>
<dbReference type="InterPro" id="IPR017907">
    <property type="entry name" value="Znf_RING_CS"/>
</dbReference>
<feature type="region of interest" description="Disordered" evidence="5">
    <location>
        <begin position="421"/>
        <end position="444"/>
    </location>
</feature>
<sequence>MDESDHRMMEIADGGVQPEEEISDSFLCCVCLDLLHKPIVLSCGHISCFWCVHRSMSSERQSYCPLCRHPYNHFPTICQMLHFLLLKKYPVAYRRRELQILEEEKKLGFFSPQFDTHSSSSEANQCSNVLANSACRRCCENVKKIESSPRIENSTDVPKEAHCGVCEGIGNVADEEKNSLLNMDCGSRIRFSVADVLCAACEQLLFHPVVLNCGHVYCESCIVNPDEQMLTCKVCQSCHPSGFPKVCLELGRFLEEQFPKEYALRRDAVQFKQADLKHENPAACTTKDGNKGEKLSWWSDPNSKIHPGCGCDSCGMYPIIGDRYQCIDCTEKMGFDLCSHCYNTRSKLPGRFNQQHTPEHRLEHVRIETIRNQLKLVTGRLDDRSLALLISNITSQASSEGLISAALSTVAREEAESRLAAQAAVTNTGDEQDDSQPTLSFENQ</sequence>
<feature type="domain" description="RING-type" evidence="6">
    <location>
        <begin position="28"/>
        <end position="68"/>
    </location>
</feature>
<dbReference type="EMBL" id="VIEB01000679">
    <property type="protein sequence ID" value="TQD83421.1"/>
    <property type="molecule type" value="Genomic_DNA"/>
</dbReference>
<organism evidence="8 9">
    <name type="scientific">Malus baccata</name>
    <name type="common">Siberian crab apple</name>
    <name type="synonym">Pyrus baccata</name>
    <dbReference type="NCBI Taxonomy" id="106549"/>
    <lineage>
        <taxon>Eukaryota</taxon>
        <taxon>Viridiplantae</taxon>
        <taxon>Streptophyta</taxon>
        <taxon>Embryophyta</taxon>
        <taxon>Tracheophyta</taxon>
        <taxon>Spermatophyta</taxon>
        <taxon>Magnoliopsida</taxon>
        <taxon>eudicotyledons</taxon>
        <taxon>Gunneridae</taxon>
        <taxon>Pentapetalae</taxon>
        <taxon>rosids</taxon>
        <taxon>fabids</taxon>
        <taxon>Rosales</taxon>
        <taxon>Rosaceae</taxon>
        <taxon>Amygdaloideae</taxon>
        <taxon>Maleae</taxon>
        <taxon>Malus</taxon>
    </lineage>
</organism>
<protein>
    <recommendedName>
        <fullName evidence="10">RING-type domain-containing protein</fullName>
    </recommendedName>
</protein>
<dbReference type="STRING" id="106549.A0A540LAF5"/>
<evidence type="ECO:0000256" key="1">
    <source>
        <dbReference type="ARBA" id="ARBA00022723"/>
    </source>
</evidence>
<feature type="domain" description="ZZ-type" evidence="7">
    <location>
        <begin position="306"/>
        <end position="370"/>
    </location>
</feature>
<dbReference type="Gene3D" id="3.30.60.90">
    <property type="match status" value="1"/>
</dbReference>
<dbReference type="GO" id="GO:0008270">
    <property type="term" value="F:zinc ion binding"/>
    <property type="evidence" value="ECO:0007669"/>
    <property type="project" value="UniProtKB-KW"/>
</dbReference>
<dbReference type="Pfam" id="PF13920">
    <property type="entry name" value="zf-C3HC4_3"/>
    <property type="match status" value="1"/>
</dbReference>
<dbReference type="Gene3D" id="3.30.40.10">
    <property type="entry name" value="Zinc/RING finger domain, C3HC4 (zinc finger)"/>
    <property type="match status" value="2"/>
</dbReference>
<dbReference type="FunFam" id="3.30.40.10:FF:000489">
    <property type="entry name" value="E3 ubiquitin-protein ligase PRT1"/>
    <property type="match status" value="1"/>
</dbReference>
<name>A0A540LAF5_MALBA</name>
<evidence type="ECO:0000256" key="4">
    <source>
        <dbReference type="PROSITE-ProRule" id="PRU00228"/>
    </source>
</evidence>
<evidence type="ECO:0000256" key="5">
    <source>
        <dbReference type="SAM" id="MobiDB-lite"/>
    </source>
</evidence>
<evidence type="ECO:0000259" key="7">
    <source>
        <dbReference type="PROSITE" id="PS50135"/>
    </source>
</evidence>
<dbReference type="InterPro" id="IPR000433">
    <property type="entry name" value="Znf_ZZ"/>
</dbReference>
<dbReference type="GO" id="GO:0061630">
    <property type="term" value="F:ubiquitin protein ligase activity"/>
    <property type="evidence" value="ECO:0007669"/>
    <property type="project" value="TreeGrafter"/>
</dbReference>
<feature type="compositionally biased region" description="Polar residues" evidence="5">
    <location>
        <begin position="424"/>
        <end position="444"/>
    </location>
</feature>
<dbReference type="InterPro" id="IPR043145">
    <property type="entry name" value="Znf_ZZ_sf"/>
</dbReference>
<dbReference type="Pfam" id="PF00569">
    <property type="entry name" value="ZZ"/>
    <property type="match status" value="1"/>
</dbReference>
<gene>
    <name evidence="8" type="ORF">C1H46_031009</name>
</gene>
<evidence type="ECO:0000256" key="2">
    <source>
        <dbReference type="ARBA" id="ARBA00022771"/>
    </source>
</evidence>
<keyword evidence="1" id="KW-0479">Metal-binding</keyword>
<keyword evidence="3" id="KW-0862">Zinc</keyword>
<accession>A0A540LAF5</accession>
<dbReference type="AlphaFoldDB" id="A0A540LAF5"/>
<evidence type="ECO:0000259" key="6">
    <source>
        <dbReference type="PROSITE" id="PS50089"/>
    </source>
</evidence>
<dbReference type="GO" id="GO:0043161">
    <property type="term" value="P:proteasome-mediated ubiquitin-dependent protein catabolic process"/>
    <property type="evidence" value="ECO:0007669"/>
    <property type="project" value="TreeGrafter"/>
</dbReference>
<evidence type="ECO:0000313" key="8">
    <source>
        <dbReference type="EMBL" id="TQD83421.1"/>
    </source>
</evidence>
<proteinExistence type="predicted"/>
<feature type="domain" description="RING-type" evidence="6">
    <location>
        <begin position="198"/>
        <end position="236"/>
    </location>
</feature>
<dbReference type="SMART" id="SM00184">
    <property type="entry name" value="RING"/>
    <property type="match status" value="2"/>
</dbReference>
<comment type="caution">
    <text evidence="8">The sequence shown here is derived from an EMBL/GenBank/DDBJ whole genome shotgun (WGS) entry which is preliminary data.</text>
</comment>
<evidence type="ECO:0008006" key="10">
    <source>
        <dbReference type="Google" id="ProtNLM"/>
    </source>
</evidence>
<keyword evidence="9" id="KW-1185">Reference proteome</keyword>
<dbReference type="InterPro" id="IPR013083">
    <property type="entry name" value="Znf_RING/FYVE/PHD"/>
</dbReference>
<dbReference type="InterPro" id="IPR001841">
    <property type="entry name" value="Znf_RING"/>
</dbReference>
<dbReference type="SUPFAM" id="SSF57850">
    <property type="entry name" value="RING/U-box"/>
    <property type="match status" value="3"/>
</dbReference>
<dbReference type="FunFam" id="3.30.60.90:FF:000014">
    <property type="entry name" value="E3 ubiquitin-protein ligase PRT1"/>
    <property type="match status" value="1"/>
</dbReference>
<evidence type="ECO:0000256" key="3">
    <source>
        <dbReference type="ARBA" id="ARBA00022833"/>
    </source>
</evidence>
<reference evidence="8 9" key="1">
    <citation type="journal article" date="2019" name="G3 (Bethesda)">
        <title>Sequencing of a Wild Apple (Malus baccata) Genome Unravels the Differences Between Cultivated and Wild Apple Species Regarding Disease Resistance and Cold Tolerance.</title>
        <authorList>
            <person name="Chen X."/>
        </authorList>
    </citation>
    <scope>NUCLEOTIDE SEQUENCE [LARGE SCALE GENOMIC DNA]</scope>
    <source>
        <strain evidence="9">cv. Shandingzi</strain>
        <tissue evidence="8">Leaves</tissue>
    </source>
</reference>
<dbReference type="InterPro" id="IPR027370">
    <property type="entry name" value="Znf-RING_euk"/>
</dbReference>
<evidence type="ECO:0000313" key="9">
    <source>
        <dbReference type="Proteomes" id="UP000315295"/>
    </source>
</evidence>
<dbReference type="PROSITE" id="PS00518">
    <property type="entry name" value="ZF_RING_1"/>
    <property type="match status" value="1"/>
</dbReference>
<dbReference type="Proteomes" id="UP000315295">
    <property type="component" value="Unassembled WGS sequence"/>
</dbReference>
<keyword evidence="2 4" id="KW-0863">Zinc-finger</keyword>